<keyword evidence="2" id="KW-1185">Reference proteome</keyword>
<accession>A0A9Q3C8Z7</accession>
<sequence length="187" mass="22068">MNTTNRHILRWQIAIQEYRGNTNIIYKEGKSPTIADGLRRWPLSNVKRNPAYEPKIAAKTFIHLMEIDRRKNFKFPECAPEFGTSDRNDTEPEGTEAPILRIFSSELHNEFFISVTKTYSKHKQCRILLQFCQQKYRSTGLEYQLEGPWLRDYKDNNSFLIYGLLYPRDKNTSDLTEIGRDHTFLSL</sequence>
<organism evidence="1 2">
    <name type="scientific">Austropuccinia psidii MF-1</name>
    <dbReference type="NCBI Taxonomy" id="1389203"/>
    <lineage>
        <taxon>Eukaryota</taxon>
        <taxon>Fungi</taxon>
        <taxon>Dikarya</taxon>
        <taxon>Basidiomycota</taxon>
        <taxon>Pucciniomycotina</taxon>
        <taxon>Pucciniomycetes</taxon>
        <taxon>Pucciniales</taxon>
        <taxon>Sphaerophragmiaceae</taxon>
        <taxon>Austropuccinia</taxon>
    </lineage>
</organism>
<dbReference type="EMBL" id="AVOT02005582">
    <property type="protein sequence ID" value="MBW0479434.1"/>
    <property type="molecule type" value="Genomic_DNA"/>
</dbReference>
<reference evidence="1" key="1">
    <citation type="submission" date="2021-03" db="EMBL/GenBank/DDBJ databases">
        <title>Draft genome sequence of rust myrtle Austropuccinia psidii MF-1, a brazilian biotype.</title>
        <authorList>
            <person name="Quecine M.C."/>
            <person name="Pachon D.M.R."/>
            <person name="Bonatelli M.L."/>
            <person name="Correr F.H."/>
            <person name="Franceschini L.M."/>
            <person name="Leite T.F."/>
            <person name="Margarido G.R.A."/>
            <person name="Almeida C.A."/>
            <person name="Ferrarezi J.A."/>
            <person name="Labate C.A."/>
        </authorList>
    </citation>
    <scope>NUCLEOTIDE SEQUENCE</scope>
    <source>
        <strain evidence="1">MF-1</strain>
    </source>
</reference>
<evidence type="ECO:0000313" key="2">
    <source>
        <dbReference type="Proteomes" id="UP000765509"/>
    </source>
</evidence>
<gene>
    <name evidence="1" type="ORF">O181_019149</name>
</gene>
<proteinExistence type="predicted"/>
<evidence type="ECO:0000313" key="1">
    <source>
        <dbReference type="EMBL" id="MBW0479434.1"/>
    </source>
</evidence>
<dbReference type="Proteomes" id="UP000765509">
    <property type="component" value="Unassembled WGS sequence"/>
</dbReference>
<dbReference type="AlphaFoldDB" id="A0A9Q3C8Z7"/>
<name>A0A9Q3C8Z7_9BASI</name>
<comment type="caution">
    <text evidence="1">The sequence shown here is derived from an EMBL/GenBank/DDBJ whole genome shotgun (WGS) entry which is preliminary data.</text>
</comment>
<protein>
    <submittedName>
        <fullName evidence="1">Uncharacterized protein</fullName>
    </submittedName>
</protein>